<evidence type="ECO:0000313" key="8">
    <source>
        <dbReference type="EMBL" id="KAG5461215.1"/>
    </source>
</evidence>
<feature type="domain" description="Protein kinase" evidence="7">
    <location>
        <begin position="1"/>
        <end position="227"/>
    </location>
</feature>
<name>A0A8H7ZXH3_9FUNG</name>
<dbReference type="PANTHER" id="PTHR24058">
    <property type="entry name" value="DUAL SPECIFICITY PROTEIN KINASE"/>
    <property type="match status" value="1"/>
</dbReference>
<evidence type="ECO:0000256" key="3">
    <source>
        <dbReference type="ARBA" id="ARBA00022741"/>
    </source>
</evidence>
<dbReference type="Gene3D" id="1.10.510.10">
    <property type="entry name" value="Transferase(Phosphotransferase) domain 1"/>
    <property type="match status" value="1"/>
</dbReference>
<feature type="non-terminal residue" evidence="8">
    <location>
        <position position="1"/>
    </location>
</feature>
<dbReference type="Pfam" id="PF00069">
    <property type="entry name" value="Pkinase"/>
    <property type="match status" value="1"/>
</dbReference>
<dbReference type="GO" id="GO:0005524">
    <property type="term" value="F:ATP binding"/>
    <property type="evidence" value="ECO:0007669"/>
    <property type="project" value="UniProtKB-KW"/>
</dbReference>
<dbReference type="EMBL" id="JAEFCI010003996">
    <property type="protein sequence ID" value="KAG5461215.1"/>
    <property type="molecule type" value="Genomic_DNA"/>
</dbReference>
<feature type="compositionally biased region" description="Basic and acidic residues" evidence="6">
    <location>
        <begin position="170"/>
        <end position="190"/>
    </location>
</feature>
<evidence type="ECO:0000259" key="7">
    <source>
        <dbReference type="PROSITE" id="PS50011"/>
    </source>
</evidence>
<gene>
    <name evidence="8" type="ORF">BJ554DRAFT_6626</name>
</gene>
<keyword evidence="3" id="KW-0547">Nucleotide-binding</keyword>
<feature type="region of interest" description="Disordered" evidence="6">
    <location>
        <begin position="150"/>
        <end position="190"/>
    </location>
</feature>
<evidence type="ECO:0000256" key="2">
    <source>
        <dbReference type="ARBA" id="ARBA00022679"/>
    </source>
</evidence>
<evidence type="ECO:0000256" key="6">
    <source>
        <dbReference type="SAM" id="MobiDB-lite"/>
    </source>
</evidence>
<dbReference type="InterPro" id="IPR011009">
    <property type="entry name" value="Kinase-like_dom_sf"/>
</dbReference>
<reference evidence="8 9" key="1">
    <citation type="journal article" name="Sci. Rep.">
        <title>Genome-scale phylogenetic analyses confirm Olpidium as the closest living zoosporic fungus to the non-flagellated, terrestrial fungi.</title>
        <authorList>
            <person name="Chang Y."/>
            <person name="Rochon D."/>
            <person name="Sekimoto S."/>
            <person name="Wang Y."/>
            <person name="Chovatia M."/>
            <person name="Sandor L."/>
            <person name="Salamov A."/>
            <person name="Grigoriev I.V."/>
            <person name="Stajich J.E."/>
            <person name="Spatafora J.W."/>
        </authorList>
    </citation>
    <scope>NUCLEOTIDE SEQUENCE [LARGE SCALE GENOMIC DNA]</scope>
    <source>
        <strain evidence="8">S191</strain>
    </source>
</reference>
<comment type="caution">
    <text evidence="8">The sequence shown here is derived from an EMBL/GenBank/DDBJ whole genome shotgun (WGS) entry which is preliminary data.</text>
</comment>
<sequence length="227" mass="25893">LNEKYDPYDRHHILRLFDTLIHKRHLCLVFELLSVNLYELIKQNQFRGLSTNLVRVFTSQILDALCVLKEARIIHCDLKPENRVQPGLADSGNARVRAEAWSPSTPLPSFSGIFFILHFASSGVHKTLTLQLPPVHMIEVGKAAPECFERIPPEELPPDSDDQSGAGGRTEQKKYRLKSPEKYSQDRNVKEVPGKRYFTATTLPDIIQTYPFLRKGMTLKEIEKGVL</sequence>
<keyword evidence="4" id="KW-0418">Kinase</keyword>
<dbReference type="InterPro" id="IPR050494">
    <property type="entry name" value="Ser_Thr_dual-spec_kinase"/>
</dbReference>
<dbReference type="GO" id="GO:0004674">
    <property type="term" value="F:protein serine/threonine kinase activity"/>
    <property type="evidence" value="ECO:0007669"/>
    <property type="project" value="UniProtKB-KW"/>
</dbReference>
<evidence type="ECO:0000313" key="9">
    <source>
        <dbReference type="Proteomes" id="UP000673691"/>
    </source>
</evidence>
<dbReference type="PANTHER" id="PTHR24058:SF17">
    <property type="entry name" value="HOMEODOMAIN INTERACTING PROTEIN KINASE, ISOFORM D"/>
    <property type="match status" value="1"/>
</dbReference>
<keyword evidence="2" id="KW-0808">Transferase</keyword>
<evidence type="ECO:0000256" key="4">
    <source>
        <dbReference type="ARBA" id="ARBA00022777"/>
    </source>
</evidence>
<dbReference type="InterPro" id="IPR000719">
    <property type="entry name" value="Prot_kinase_dom"/>
</dbReference>
<dbReference type="PROSITE" id="PS50011">
    <property type="entry name" value="PROTEIN_KINASE_DOM"/>
    <property type="match status" value="1"/>
</dbReference>
<dbReference type="AlphaFoldDB" id="A0A8H7ZXH3"/>
<dbReference type="GO" id="GO:0004713">
    <property type="term" value="F:protein tyrosine kinase activity"/>
    <property type="evidence" value="ECO:0007669"/>
    <property type="project" value="TreeGrafter"/>
</dbReference>
<dbReference type="GO" id="GO:0005737">
    <property type="term" value="C:cytoplasm"/>
    <property type="evidence" value="ECO:0007669"/>
    <property type="project" value="TreeGrafter"/>
</dbReference>
<protein>
    <submittedName>
        <fullName evidence="8">Kinase-like domain-containing protein</fullName>
    </submittedName>
</protein>
<dbReference type="Proteomes" id="UP000673691">
    <property type="component" value="Unassembled WGS sequence"/>
</dbReference>
<dbReference type="SMART" id="SM00220">
    <property type="entry name" value="S_TKc"/>
    <property type="match status" value="1"/>
</dbReference>
<proteinExistence type="predicted"/>
<accession>A0A8H7ZXH3</accession>
<evidence type="ECO:0000256" key="5">
    <source>
        <dbReference type="ARBA" id="ARBA00022840"/>
    </source>
</evidence>
<dbReference type="OrthoDB" id="9332038at2759"/>
<evidence type="ECO:0000256" key="1">
    <source>
        <dbReference type="ARBA" id="ARBA00022527"/>
    </source>
</evidence>
<keyword evidence="5" id="KW-0067">ATP-binding</keyword>
<keyword evidence="9" id="KW-1185">Reference proteome</keyword>
<organism evidence="8 9">
    <name type="scientific">Olpidium bornovanus</name>
    <dbReference type="NCBI Taxonomy" id="278681"/>
    <lineage>
        <taxon>Eukaryota</taxon>
        <taxon>Fungi</taxon>
        <taxon>Fungi incertae sedis</taxon>
        <taxon>Olpidiomycota</taxon>
        <taxon>Olpidiomycotina</taxon>
        <taxon>Olpidiomycetes</taxon>
        <taxon>Olpidiales</taxon>
        <taxon>Olpidiaceae</taxon>
        <taxon>Olpidium</taxon>
    </lineage>
</organism>
<dbReference type="GO" id="GO:0005634">
    <property type="term" value="C:nucleus"/>
    <property type="evidence" value="ECO:0007669"/>
    <property type="project" value="TreeGrafter"/>
</dbReference>
<keyword evidence="1" id="KW-0723">Serine/threonine-protein kinase</keyword>
<dbReference type="SUPFAM" id="SSF56112">
    <property type="entry name" value="Protein kinase-like (PK-like)"/>
    <property type="match status" value="1"/>
</dbReference>